<dbReference type="InterPro" id="IPR050291">
    <property type="entry name" value="CDF_Transporter"/>
</dbReference>
<keyword evidence="2" id="KW-0813">Transport</keyword>
<dbReference type="Gene3D" id="1.20.1510.10">
    <property type="entry name" value="Cation efflux protein transmembrane domain"/>
    <property type="match status" value="1"/>
</dbReference>
<dbReference type="InterPro" id="IPR036259">
    <property type="entry name" value="MFS_trans_sf"/>
</dbReference>
<feature type="transmembrane region" description="Helical" evidence="6">
    <location>
        <begin position="178"/>
        <end position="198"/>
    </location>
</feature>
<feature type="transmembrane region" description="Helical" evidence="6">
    <location>
        <begin position="336"/>
        <end position="353"/>
    </location>
</feature>
<comment type="subcellular location">
    <subcellularLocation>
        <location evidence="1">Membrane</location>
        <topology evidence="1">Multi-pass membrane protein</topology>
    </subcellularLocation>
</comment>
<evidence type="ECO:0000313" key="9">
    <source>
        <dbReference type="Proteomes" id="UP000663881"/>
    </source>
</evidence>
<feature type="transmembrane region" description="Helical" evidence="6">
    <location>
        <begin position="626"/>
        <end position="650"/>
    </location>
</feature>
<dbReference type="SUPFAM" id="SSF160240">
    <property type="entry name" value="Cation efflux protein cytoplasmic domain-like"/>
    <property type="match status" value="1"/>
</dbReference>
<evidence type="ECO:0000256" key="3">
    <source>
        <dbReference type="ARBA" id="ARBA00022692"/>
    </source>
</evidence>
<gene>
    <name evidence="8" type="ORF">OKA104_LOCUS18305</name>
</gene>
<dbReference type="Gene3D" id="3.30.70.1350">
    <property type="entry name" value="Cation efflux protein, cytoplasmic domain"/>
    <property type="match status" value="1"/>
</dbReference>
<feature type="transmembrane region" description="Helical" evidence="6">
    <location>
        <begin position="1051"/>
        <end position="1071"/>
    </location>
</feature>
<dbReference type="InterPro" id="IPR027469">
    <property type="entry name" value="Cation_efflux_TMD_sf"/>
</dbReference>
<feature type="transmembrane region" description="Helical" evidence="6">
    <location>
        <begin position="307"/>
        <end position="324"/>
    </location>
</feature>
<dbReference type="GO" id="GO:0008324">
    <property type="term" value="F:monoatomic cation transmembrane transporter activity"/>
    <property type="evidence" value="ECO:0007669"/>
    <property type="project" value="InterPro"/>
</dbReference>
<feature type="transmembrane region" description="Helical" evidence="6">
    <location>
        <begin position="565"/>
        <end position="585"/>
    </location>
</feature>
<name>A0A819B8Q8_9BILA</name>
<feature type="transmembrane region" description="Helical" evidence="6">
    <location>
        <begin position="269"/>
        <end position="287"/>
    </location>
</feature>
<feature type="transmembrane region" description="Helical" evidence="6">
    <location>
        <begin position="597"/>
        <end position="620"/>
    </location>
</feature>
<feature type="transmembrane region" description="Helical" evidence="6">
    <location>
        <begin position="872"/>
        <end position="897"/>
    </location>
</feature>
<accession>A0A819B8Q8</accession>
<comment type="caution">
    <text evidence="8">The sequence shown here is derived from an EMBL/GenBank/DDBJ whole genome shotgun (WGS) entry which is preliminary data.</text>
</comment>
<dbReference type="EMBL" id="CAJOAY010001129">
    <property type="protein sequence ID" value="CAF3797910.1"/>
    <property type="molecule type" value="Genomic_DNA"/>
</dbReference>
<evidence type="ECO:0000256" key="4">
    <source>
        <dbReference type="ARBA" id="ARBA00022989"/>
    </source>
</evidence>
<keyword evidence="5 6" id="KW-0472">Membrane</keyword>
<feature type="transmembrane region" description="Helical" evidence="6">
    <location>
        <begin position="928"/>
        <end position="950"/>
    </location>
</feature>
<dbReference type="SUPFAM" id="SSF161111">
    <property type="entry name" value="Cation efflux protein transmembrane domain-like"/>
    <property type="match status" value="1"/>
</dbReference>
<feature type="transmembrane region" description="Helical" evidence="6">
    <location>
        <begin position="219"/>
        <end position="238"/>
    </location>
</feature>
<dbReference type="GO" id="GO:0016020">
    <property type="term" value="C:membrane"/>
    <property type="evidence" value="ECO:0007669"/>
    <property type="project" value="UniProtKB-SubCell"/>
</dbReference>
<keyword evidence="4 6" id="KW-1133">Transmembrane helix</keyword>
<evidence type="ECO:0000256" key="2">
    <source>
        <dbReference type="ARBA" id="ARBA00022448"/>
    </source>
</evidence>
<feature type="transmembrane region" description="Helical" evidence="6">
    <location>
        <begin position="709"/>
        <end position="729"/>
    </location>
</feature>
<feature type="transmembrane region" description="Helical" evidence="6">
    <location>
        <begin position="516"/>
        <end position="535"/>
    </location>
</feature>
<evidence type="ECO:0000256" key="6">
    <source>
        <dbReference type="SAM" id="Phobius"/>
    </source>
</evidence>
<evidence type="ECO:0000313" key="8">
    <source>
        <dbReference type="EMBL" id="CAF3797910.1"/>
    </source>
</evidence>
<organism evidence="8 9">
    <name type="scientific">Adineta steineri</name>
    <dbReference type="NCBI Taxonomy" id="433720"/>
    <lineage>
        <taxon>Eukaryota</taxon>
        <taxon>Metazoa</taxon>
        <taxon>Spiralia</taxon>
        <taxon>Gnathifera</taxon>
        <taxon>Rotifera</taxon>
        <taxon>Eurotatoria</taxon>
        <taxon>Bdelloidea</taxon>
        <taxon>Adinetida</taxon>
        <taxon>Adinetidae</taxon>
        <taxon>Adineta</taxon>
    </lineage>
</organism>
<feature type="transmembrane region" description="Helical" evidence="6">
    <location>
        <begin position="150"/>
        <end position="172"/>
    </location>
</feature>
<dbReference type="InterPro" id="IPR000109">
    <property type="entry name" value="POT_fam"/>
</dbReference>
<evidence type="ECO:0000256" key="5">
    <source>
        <dbReference type="ARBA" id="ARBA00023136"/>
    </source>
</evidence>
<dbReference type="InterPro" id="IPR036837">
    <property type="entry name" value="Cation_efflux_CTD_sf"/>
</dbReference>
<dbReference type="Gene3D" id="1.20.1250.20">
    <property type="entry name" value="MFS general substrate transporter like domains"/>
    <property type="match status" value="1"/>
</dbReference>
<dbReference type="Pfam" id="PF00854">
    <property type="entry name" value="PTR2"/>
    <property type="match status" value="1"/>
</dbReference>
<feature type="transmembrane region" description="Helical" evidence="6">
    <location>
        <begin position="989"/>
        <end position="1010"/>
    </location>
</feature>
<evidence type="ECO:0000259" key="7">
    <source>
        <dbReference type="Pfam" id="PF01545"/>
    </source>
</evidence>
<protein>
    <recommendedName>
        <fullName evidence="7">Cation efflux protein transmembrane domain-containing protein</fullName>
    </recommendedName>
</protein>
<reference evidence="8" key="1">
    <citation type="submission" date="2021-02" db="EMBL/GenBank/DDBJ databases">
        <authorList>
            <person name="Nowell W R."/>
        </authorList>
    </citation>
    <scope>NUCLEOTIDE SEQUENCE</scope>
</reference>
<proteinExistence type="predicted"/>
<keyword evidence="3 6" id="KW-0812">Transmembrane</keyword>
<dbReference type="Proteomes" id="UP000663881">
    <property type="component" value="Unassembled WGS sequence"/>
</dbReference>
<dbReference type="PANTHER" id="PTHR43840:SF13">
    <property type="entry name" value="CATION EFFLUX PROTEIN CYTOPLASMIC DOMAIN-CONTAINING PROTEIN"/>
    <property type="match status" value="1"/>
</dbReference>
<evidence type="ECO:0000256" key="1">
    <source>
        <dbReference type="ARBA" id="ARBA00004141"/>
    </source>
</evidence>
<sequence length="1169" mass="131774">MDEQRTPNSSEKPTRRHTIDYIAQQSHKPRYNFVLPSYKRDRRVSSITTTVPSATIINNNSTIINTSNLEQNLSSLDNKKVENDDPYALEQIVCYRHGRHVEDKALSRQVRKFYARQDEIIDQYSNIHERHISGISHDEHAERNRRWTLLLIKATLISNIILVIGKFFSAIISKSLSIASSAVESTIDLMLNFAIWWANRAIRKRNPYFYPQGRTRLEPIIIIILSIVMCAASFQVIFEGVRSVIEDIDYFRNVSGYAYEKPPTDINPAAISIVCITIVIKIVLSVLCYRVSTPTMSALAADHRNDVVATIVALVFGIIGSKAIDGEIKPKELSVIDPVGAIVISLYIIICWIPQIRLHIRNLTGYTAPSQFLQQLTWIAFHHSPLVRKINTIRAYHFGTHFLVEIDVLLPNDLHLGKAVHVGISLEQKIEALPDVERAFVHLNCETTNNNANSNSCNITDNQDRQSDMTVEISVEKNDANSLVMRTADQEKQSNEIEPTTEELHTLQHISDHIPLTAWMIILCLFCGSFAFYGISGPFQNYIQFPVPSSNDTQPGALNRGHQTATLLTTFFSFYCNIFPIVGAIVADQFWGKYKAIFIACIIYSVGLTVLVVSSIPASINAGTALPGLIIAMIIIGMGTGGVQSNAISLMGEQYIRKTPIVKEIKGKKKIIDPQVTIQSLFSWLYWAMNLASLSSILTTNVEKYHSFWLTYLIPLIVFMGAIIVLLVGRQRYIRAPPNGSLLIQAFRVIKIAFRLRWKLGKQDHIKHILDYAKQAQTSDETTETNEKMNEFIDDLKQAIYACRVFAFYPIYWICYNQMNNNLTSQAAQMNVGPLPNDLLQNIDPLVLIIFIPIFEKIIYPSLRRLNINFKPILRITCGFIVVSLAMAWTAIVQHLIYSTGPNYSFTSEPCSTSKCQKFNNITVAWQIPSYFLIAISEIFASITGLEYAFTHAPTSMKSIVMSLFLFTTAVGSALNFTLIPVTVDPKLLWMYTSLSIVAFVIGIIFYVTFRNDDIDQNRVAPEETLASPPIRADLGSKAIDGEIKPRKLSIIDPVGAIVISLYIIICWIPQIRLHIRNLTGYAAPSQFLQQLTWIAFHDSPLVEIDILLPNDLHLGKAVHVDTDLEQKIEALPDVERAFVHLNRENTNNNGIVNSTSNFCNITNDRNSR</sequence>
<feature type="transmembrane region" description="Helical" evidence="6">
    <location>
        <begin position="962"/>
        <end position="983"/>
    </location>
</feature>
<feature type="domain" description="Cation efflux protein transmembrane" evidence="7">
    <location>
        <begin position="153"/>
        <end position="360"/>
    </location>
</feature>
<dbReference type="SUPFAM" id="SSF103473">
    <property type="entry name" value="MFS general substrate transporter"/>
    <property type="match status" value="1"/>
</dbReference>
<dbReference type="Pfam" id="PF01545">
    <property type="entry name" value="Cation_efflux"/>
    <property type="match status" value="1"/>
</dbReference>
<dbReference type="AlphaFoldDB" id="A0A819B8Q8"/>
<dbReference type="InterPro" id="IPR058533">
    <property type="entry name" value="Cation_efflux_TM"/>
</dbReference>
<dbReference type="PANTHER" id="PTHR43840">
    <property type="entry name" value="MITOCHONDRIAL METAL TRANSPORTER 1-RELATED"/>
    <property type="match status" value="1"/>
</dbReference>